<dbReference type="PANTHER" id="PTHR14097:SF7">
    <property type="entry name" value="OXIDOREDUCTASE HTATIP2"/>
    <property type="match status" value="1"/>
</dbReference>
<evidence type="ECO:0000256" key="1">
    <source>
        <dbReference type="SAM" id="MobiDB-lite"/>
    </source>
</evidence>
<sequence length="224" mass="24627">MCMGTTKADAGSAENFINVDYNYVIAFTELLLAFSSTFEPLSVSLKKTNSGDTPDRDDGFYYHFGDGTNPLKKRVPPPARERTGKRQPTLRALTQVSSDKADPSSYLLYMKTKGAVDSAVCERVLAANQLNGETPVRLTFLRPGLLDRGDKSRGKEKLGRIFMSAMPVWKCGKTIVEDLVNPSASLAVPTTFGTISCIKAEKGEKDENVFQLTDKEIKKMVGEK</sequence>
<reference evidence="2 3" key="1">
    <citation type="submission" date="2020-08" db="EMBL/GenBank/DDBJ databases">
        <authorList>
            <person name="Newling K."/>
            <person name="Davey J."/>
            <person name="Forrester S."/>
        </authorList>
    </citation>
    <scope>NUCLEOTIDE SEQUENCE [LARGE SCALE GENOMIC DNA]</scope>
    <source>
        <strain evidence="3">Crithidia deanei Carvalho (ATCC PRA-265)</strain>
    </source>
</reference>
<feature type="region of interest" description="Disordered" evidence="1">
    <location>
        <begin position="65"/>
        <end position="87"/>
    </location>
</feature>
<evidence type="ECO:0000313" key="3">
    <source>
        <dbReference type="Proteomes" id="UP000515908"/>
    </source>
</evidence>
<gene>
    <name evidence="2" type="ORF">ADEAN_000816000</name>
</gene>
<evidence type="ECO:0000313" key="2">
    <source>
        <dbReference type="EMBL" id="CAD2220638.1"/>
    </source>
</evidence>
<accession>A0A7G2CLA3</accession>
<dbReference type="Gene3D" id="3.40.50.720">
    <property type="entry name" value="NAD(P)-binding Rossmann-like Domain"/>
    <property type="match status" value="1"/>
</dbReference>
<name>A0A7G2CLA3_9TRYP</name>
<dbReference type="AlphaFoldDB" id="A0A7G2CLA3"/>
<keyword evidence="3" id="KW-1185">Reference proteome</keyword>
<dbReference type="VEuPathDB" id="TriTrypDB:ADEAN_000816000"/>
<proteinExistence type="predicted"/>
<dbReference type="GO" id="GO:0051170">
    <property type="term" value="P:import into nucleus"/>
    <property type="evidence" value="ECO:0007669"/>
    <property type="project" value="TreeGrafter"/>
</dbReference>
<dbReference type="GO" id="GO:0005737">
    <property type="term" value="C:cytoplasm"/>
    <property type="evidence" value="ECO:0007669"/>
    <property type="project" value="TreeGrafter"/>
</dbReference>
<dbReference type="EMBL" id="LR877162">
    <property type="protein sequence ID" value="CAD2220638.1"/>
    <property type="molecule type" value="Genomic_DNA"/>
</dbReference>
<dbReference type="Proteomes" id="UP000515908">
    <property type="component" value="Chromosome 18"/>
</dbReference>
<organism evidence="2 3">
    <name type="scientific">Angomonas deanei</name>
    <dbReference type="NCBI Taxonomy" id="59799"/>
    <lineage>
        <taxon>Eukaryota</taxon>
        <taxon>Discoba</taxon>
        <taxon>Euglenozoa</taxon>
        <taxon>Kinetoplastea</taxon>
        <taxon>Metakinetoplastina</taxon>
        <taxon>Trypanosomatida</taxon>
        <taxon>Trypanosomatidae</taxon>
        <taxon>Strigomonadinae</taxon>
        <taxon>Angomonas</taxon>
    </lineage>
</organism>
<dbReference type="PANTHER" id="PTHR14097">
    <property type="entry name" value="OXIDOREDUCTASE HTATIP2"/>
    <property type="match status" value="1"/>
</dbReference>
<protein>
    <submittedName>
        <fullName evidence="2">Uncharacterized protein</fullName>
    </submittedName>
</protein>